<sequence length="189" mass="21357">MRPYIIINVAMALNGKISSASGRCKISSDNDLQRVMDIRRRVDAVLIGANTVINDNPELNNSRCRIVLDGNLKLSGNYHVFDGRIKTIIVSKYNKKIDNASTLFVKNTSIEYILDELYNYGIKSILVEGGSNVINQFIDKKLFDEFYIYINPGMVLNGTDLFNLKKRKIIFEIMSVDMGILLNVKGILD</sequence>
<evidence type="ECO:0000313" key="6">
    <source>
        <dbReference type="EMBL" id="KQB34729.1"/>
    </source>
</evidence>
<dbReference type="Pfam" id="PF01872">
    <property type="entry name" value="RibD_C"/>
    <property type="match status" value="1"/>
</dbReference>
<dbReference type="PANTHER" id="PTHR38011">
    <property type="entry name" value="DIHYDROFOLATE REDUCTASE FAMILY PROTEIN (AFU_ORTHOLOGUE AFUA_8G06820)"/>
    <property type="match status" value="1"/>
</dbReference>
<name>A0A0Q0VMQ6_9ARCH</name>
<accession>A0A0Q0VMQ6</accession>
<evidence type="ECO:0000256" key="1">
    <source>
        <dbReference type="ARBA" id="ARBA00005104"/>
    </source>
</evidence>
<comment type="caution">
    <text evidence="6">The sequence shown here is derived from an EMBL/GenBank/DDBJ whole genome shotgun (WGS) entry which is preliminary data.</text>
</comment>
<keyword evidence="2" id="KW-0521">NADP</keyword>
<protein>
    <recommendedName>
        <fullName evidence="4">Bacterial bifunctional deaminase-reductase C-terminal domain-containing protein</fullName>
    </recommendedName>
</protein>
<evidence type="ECO:0000313" key="8">
    <source>
        <dbReference type="Proteomes" id="UP000050515"/>
    </source>
</evidence>
<keyword evidence="3" id="KW-0560">Oxidoreductase</keyword>
<reference evidence="5 8" key="1">
    <citation type="submission" date="2015-09" db="EMBL/GenBank/DDBJ databases">
        <title>Draft genome sequence of Acidiplasma aeolicum DSM 18409.</title>
        <authorList>
            <person name="Hemp J."/>
        </authorList>
    </citation>
    <scope>NUCLEOTIDE SEQUENCE [LARGE SCALE GENOMIC DNA]</scope>
    <source>
        <strain evidence="5 8">V</strain>
    </source>
</reference>
<evidence type="ECO:0000313" key="7">
    <source>
        <dbReference type="Proteomes" id="UP000050320"/>
    </source>
</evidence>
<evidence type="ECO:0000259" key="4">
    <source>
        <dbReference type="Pfam" id="PF01872"/>
    </source>
</evidence>
<comment type="pathway">
    <text evidence="1">Cofactor biosynthesis; riboflavin biosynthesis.</text>
</comment>
<dbReference type="OrthoDB" id="10178at2157"/>
<dbReference type="InterPro" id="IPR024072">
    <property type="entry name" value="DHFR-like_dom_sf"/>
</dbReference>
<organism evidence="6 7">
    <name type="scientific">Acidiplasma aeolicum</name>
    <dbReference type="NCBI Taxonomy" id="507754"/>
    <lineage>
        <taxon>Archaea</taxon>
        <taxon>Methanobacteriati</taxon>
        <taxon>Thermoplasmatota</taxon>
        <taxon>Thermoplasmata</taxon>
        <taxon>Thermoplasmatales</taxon>
        <taxon>Ferroplasmaceae</taxon>
        <taxon>Acidiplasma</taxon>
    </lineage>
</organism>
<feature type="domain" description="Bacterial bifunctional deaminase-reductase C-terminal" evidence="4">
    <location>
        <begin position="3"/>
        <end position="155"/>
    </location>
</feature>
<gene>
    <name evidence="6" type="ORF">AOG54_03680</name>
    <name evidence="5" type="ORF">SE19_03670</name>
</gene>
<dbReference type="PANTHER" id="PTHR38011:SF7">
    <property type="entry name" value="2,5-DIAMINO-6-RIBOSYLAMINO-4(3H)-PYRIMIDINONE 5'-PHOSPHATE REDUCTASE"/>
    <property type="match status" value="1"/>
</dbReference>
<dbReference type="GO" id="GO:0008703">
    <property type="term" value="F:5-amino-6-(5-phosphoribosylamino)uracil reductase activity"/>
    <property type="evidence" value="ECO:0007669"/>
    <property type="project" value="InterPro"/>
</dbReference>
<dbReference type="Gene3D" id="3.40.430.10">
    <property type="entry name" value="Dihydrofolate Reductase, subunit A"/>
    <property type="match status" value="1"/>
</dbReference>
<evidence type="ECO:0000256" key="3">
    <source>
        <dbReference type="ARBA" id="ARBA00023002"/>
    </source>
</evidence>
<dbReference type="EMBL" id="LKBG01000221">
    <property type="protein sequence ID" value="KQB34729.1"/>
    <property type="molecule type" value="Genomic_DNA"/>
</dbReference>
<evidence type="ECO:0000313" key="5">
    <source>
        <dbReference type="EMBL" id="KPV46844.1"/>
    </source>
</evidence>
<dbReference type="InterPro" id="IPR002734">
    <property type="entry name" value="RibDG_C"/>
</dbReference>
<proteinExistence type="predicted"/>
<dbReference type="PATRIC" id="fig|507754.4.peg.1744"/>
<dbReference type="Proteomes" id="UP000050320">
    <property type="component" value="Unassembled WGS sequence"/>
</dbReference>
<evidence type="ECO:0000256" key="2">
    <source>
        <dbReference type="ARBA" id="ARBA00022857"/>
    </source>
</evidence>
<dbReference type="EMBL" id="LJCQ01000174">
    <property type="protein sequence ID" value="KPV46844.1"/>
    <property type="molecule type" value="Genomic_DNA"/>
</dbReference>
<keyword evidence="7" id="KW-1185">Reference proteome</keyword>
<dbReference type="SUPFAM" id="SSF53597">
    <property type="entry name" value="Dihydrofolate reductase-like"/>
    <property type="match status" value="1"/>
</dbReference>
<dbReference type="Proteomes" id="UP000050515">
    <property type="component" value="Unassembled WGS sequence"/>
</dbReference>
<dbReference type="GO" id="GO:0009231">
    <property type="term" value="P:riboflavin biosynthetic process"/>
    <property type="evidence" value="ECO:0007669"/>
    <property type="project" value="InterPro"/>
</dbReference>
<dbReference type="InterPro" id="IPR050765">
    <property type="entry name" value="Riboflavin_Biosynth_HTPR"/>
</dbReference>
<dbReference type="RefSeq" id="WP_054964068.1">
    <property type="nucleotide sequence ID" value="NZ_LJCQ01000174.1"/>
</dbReference>
<reference evidence="6 7" key="2">
    <citation type="submission" date="2015-09" db="EMBL/GenBank/DDBJ databases">
        <title>Heavy metals and arsenic resistance mechanisms in polyextremophilic archaea of the family Ferroplasmaceae.</title>
        <authorList>
            <person name="Bulaev A.G."/>
            <person name="Kanygina A.V."/>
        </authorList>
    </citation>
    <scope>NUCLEOTIDE SEQUENCE [LARGE SCALE GENOMIC DNA]</scope>
    <source>
        <strain evidence="6 7">VT</strain>
    </source>
</reference>
<dbReference type="AlphaFoldDB" id="A0A0Q0VMQ6"/>